<dbReference type="GO" id="GO:0008380">
    <property type="term" value="P:RNA splicing"/>
    <property type="evidence" value="ECO:0007669"/>
    <property type="project" value="UniProtKB-KW"/>
</dbReference>
<evidence type="ECO:0000256" key="7">
    <source>
        <dbReference type="ARBA" id="ARBA00023187"/>
    </source>
</evidence>
<evidence type="ECO:0000256" key="11">
    <source>
        <dbReference type="SAM" id="MobiDB-lite"/>
    </source>
</evidence>
<evidence type="ECO:0000256" key="4">
    <source>
        <dbReference type="ARBA" id="ARBA00022490"/>
    </source>
</evidence>
<evidence type="ECO:0000256" key="9">
    <source>
        <dbReference type="ARBA" id="ARBA00035304"/>
    </source>
</evidence>
<dbReference type="EMBL" id="QPKB01000001">
    <property type="protein sequence ID" value="RWR73138.1"/>
    <property type="molecule type" value="Genomic_DNA"/>
</dbReference>
<dbReference type="GO" id="GO:0005681">
    <property type="term" value="C:spliceosomal complex"/>
    <property type="evidence" value="ECO:0007669"/>
    <property type="project" value="UniProtKB-KW"/>
</dbReference>
<dbReference type="InterPro" id="IPR029338">
    <property type="entry name" value="TSSC4"/>
</dbReference>
<dbReference type="PANTHER" id="PTHR13445">
    <property type="entry name" value="TUMOR SUPPRESSING SUBTRANSFERABLE CANDIDATE 4 TSSC4"/>
    <property type="match status" value="1"/>
</dbReference>
<organism evidence="12 13">
    <name type="scientific">Cinnamomum micranthum f. kanehirae</name>
    <dbReference type="NCBI Taxonomy" id="337451"/>
    <lineage>
        <taxon>Eukaryota</taxon>
        <taxon>Viridiplantae</taxon>
        <taxon>Streptophyta</taxon>
        <taxon>Embryophyta</taxon>
        <taxon>Tracheophyta</taxon>
        <taxon>Spermatophyta</taxon>
        <taxon>Magnoliopsida</taxon>
        <taxon>Magnoliidae</taxon>
        <taxon>Laurales</taxon>
        <taxon>Lauraceae</taxon>
        <taxon>Cinnamomum</taxon>
    </lineage>
</organism>
<accession>A0A3S3PUL9</accession>
<evidence type="ECO:0000256" key="6">
    <source>
        <dbReference type="ARBA" id="ARBA00022728"/>
    </source>
</evidence>
<evidence type="ECO:0000256" key="1">
    <source>
        <dbReference type="ARBA" id="ARBA00004123"/>
    </source>
</evidence>
<protein>
    <recommendedName>
        <fullName evidence="9">U5 small nuclear ribonucleoprotein TSSC4</fullName>
    </recommendedName>
</protein>
<sequence>MDEDLGMDVLEPGYTQRLTPSAAAAAAAAKPSYIVYCICLRRLQISHRMEDSFNCRVDKVFGSLLGSSSSSSSSSSCPWTLSDAEIERKQWNRDKGDSDLSPDTYQQRTPSSSSSSSVFNGFFSSEQINNNNNRKPSGSKKPIEDDLEDLDDDDVDEDEKEKERDQPEEDCDKEELEIRNGIGTDCTLDFEDEEDEYDKVAVGTENAGDRVYMSGISDYGPHVNYHNILLDSFEEVKMVGRDPRANHLAARARLQEDEEAAGSFNPLQAHDDKMHTVVDSEAKLTGDGGHVKPILKRKDNQVDSKPKKRVRFNTGDTDNCEKESEQAQENLMVAQFGDDTTTIAEVSNPLSDDVSQVPDYIQNPSKYVCYSFDSTNDDDESYLRAYQDFRKTVANMSSSLQLENAASPPKSVTFTPRKKTGGPIMMDDGSEVKQNREDSCMETAHRVIYPVSIAVEAQESEVCAMEEDDLETPKGENGIGFRKSDRKYRSKVMSDDSNS</sequence>
<feature type="region of interest" description="Disordered" evidence="11">
    <location>
        <begin position="91"/>
        <end position="177"/>
    </location>
</feature>
<evidence type="ECO:0000256" key="10">
    <source>
        <dbReference type="ARBA" id="ARBA00045970"/>
    </source>
</evidence>
<keyword evidence="13" id="KW-1185">Reference proteome</keyword>
<keyword evidence="5" id="KW-0507">mRNA processing</keyword>
<dbReference type="AlphaFoldDB" id="A0A3S3PUL9"/>
<dbReference type="OrthoDB" id="1906282at2759"/>
<keyword evidence="4" id="KW-0963">Cytoplasm</keyword>
<dbReference type="PANTHER" id="PTHR13445:SF3">
    <property type="entry name" value="U5 SMALL NUCLEAR RIBONUCLEOPROTEIN TSSC4"/>
    <property type="match status" value="1"/>
</dbReference>
<comment type="caution">
    <text evidence="12">The sequence shown here is derived from an EMBL/GenBank/DDBJ whole genome shotgun (WGS) entry which is preliminary data.</text>
</comment>
<comment type="similarity">
    <text evidence="3">Belongs to the TSSC4 family.</text>
</comment>
<dbReference type="GO" id="GO:0005737">
    <property type="term" value="C:cytoplasm"/>
    <property type="evidence" value="ECO:0007669"/>
    <property type="project" value="UniProtKB-SubCell"/>
</dbReference>
<feature type="compositionally biased region" description="Low complexity" evidence="11">
    <location>
        <begin position="111"/>
        <end position="125"/>
    </location>
</feature>
<feature type="compositionally biased region" description="Polar residues" evidence="11">
    <location>
        <begin position="400"/>
        <end position="414"/>
    </location>
</feature>
<keyword evidence="6" id="KW-0747">Spliceosome</keyword>
<name>A0A3S3PUL9_9MAGN</name>
<feature type="region of interest" description="Disordered" evidence="11">
    <location>
        <begin position="464"/>
        <end position="499"/>
    </location>
</feature>
<comment type="function">
    <text evidence="10">Protein associated with the U5 snRNP, during its maturation and its post-splicing recycling and which is required for spliceosomal tri-snRNP complex assembly in the nucleus. Has a molecular sequestering activity and transiently hinders SNRNP200 binding sites for constitutive splicing factors that intervene later during the assembly of the spliceosome and splicing. Together with its molecular sequestering activity, may also function as a molecular adapter and placeholder, coordinating the assembly of the U5 snRNP and its association with the U4/U6 di-snRNP.</text>
</comment>
<dbReference type="GO" id="GO:0006397">
    <property type="term" value="P:mRNA processing"/>
    <property type="evidence" value="ECO:0007669"/>
    <property type="project" value="UniProtKB-KW"/>
</dbReference>
<proteinExistence type="inferred from homology"/>
<feature type="compositionally biased region" description="Acidic residues" evidence="11">
    <location>
        <begin position="145"/>
        <end position="175"/>
    </location>
</feature>
<evidence type="ECO:0000313" key="13">
    <source>
        <dbReference type="Proteomes" id="UP000283530"/>
    </source>
</evidence>
<evidence type="ECO:0000313" key="12">
    <source>
        <dbReference type="EMBL" id="RWR73138.1"/>
    </source>
</evidence>
<evidence type="ECO:0000256" key="3">
    <source>
        <dbReference type="ARBA" id="ARBA00010362"/>
    </source>
</evidence>
<evidence type="ECO:0000256" key="2">
    <source>
        <dbReference type="ARBA" id="ARBA00004496"/>
    </source>
</evidence>
<feature type="compositionally biased region" description="Polar residues" evidence="11">
    <location>
        <begin position="101"/>
        <end position="110"/>
    </location>
</feature>
<gene>
    <name evidence="12" type="ORF">CKAN_00139200</name>
</gene>
<comment type="subcellular location">
    <subcellularLocation>
        <location evidence="2">Cytoplasm</location>
    </subcellularLocation>
    <subcellularLocation>
        <location evidence="1">Nucleus</location>
    </subcellularLocation>
</comment>
<feature type="region of interest" description="Disordered" evidence="11">
    <location>
        <begin position="400"/>
        <end position="438"/>
    </location>
</feature>
<evidence type="ECO:0000256" key="5">
    <source>
        <dbReference type="ARBA" id="ARBA00022664"/>
    </source>
</evidence>
<keyword evidence="8" id="KW-0539">Nucleus</keyword>
<dbReference type="Proteomes" id="UP000283530">
    <property type="component" value="Unassembled WGS sequence"/>
</dbReference>
<feature type="compositionally biased region" description="Polar residues" evidence="11">
    <location>
        <begin position="126"/>
        <end position="136"/>
    </location>
</feature>
<evidence type="ECO:0000256" key="8">
    <source>
        <dbReference type="ARBA" id="ARBA00023242"/>
    </source>
</evidence>
<reference evidence="12 13" key="1">
    <citation type="journal article" date="2019" name="Nat. Plants">
        <title>Stout camphor tree genome fills gaps in understanding of flowering plant genome evolution.</title>
        <authorList>
            <person name="Chaw S.M."/>
            <person name="Liu Y.C."/>
            <person name="Wu Y.W."/>
            <person name="Wang H.Y."/>
            <person name="Lin C.I."/>
            <person name="Wu C.S."/>
            <person name="Ke H.M."/>
            <person name="Chang L.Y."/>
            <person name="Hsu C.Y."/>
            <person name="Yang H.T."/>
            <person name="Sudianto E."/>
            <person name="Hsu M.H."/>
            <person name="Wu K.P."/>
            <person name="Wang L.N."/>
            <person name="Leebens-Mack J.H."/>
            <person name="Tsai I.J."/>
        </authorList>
    </citation>
    <scope>NUCLEOTIDE SEQUENCE [LARGE SCALE GENOMIC DNA]</scope>
    <source>
        <strain evidence="13">cv. Chaw 1501</strain>
        <tissue evidence="12">Young leaves</tissue>
    </source>
</reference>
<keyword evidence="7" id="KW-0508">mRNA splicing</keyword>